<dbReference type="EMBL" id="SUNJ01013907">
    <property type="protein sequence ID" value="TPP56926.1"/>
    <property type="molecule type" value="Genomic_DNA"/>
</dbReference>
<dbReference type="OrthoDB" id="10504890at2759"/>
<dbReference type="Proteomes" id="UP000316759">
    <property type="component" value="Unassembled WGS sequence"/>
</dbReference>
<proteinExistence type="predicted"/>
<keyword evidence="3" id="KW-1185">Reference proteome</keyword>
<evidence type="ECO:0000313" key="3">
    <source>
        <dbReference type="Proteomes" id="UP000316759"/>
    </source>
</evidence>
<accession>A0A504Y8K4</accession>
<feature type="region of interest" description="Disordered" evidence="1">
    <location>
        <begin position="358"/>
        <end position="407"/>
    </location>
</feature>
<comment type="caution">
    <text evidence="2">The sequence shown here is derived from an EMBL/GenBank/DDBJ whole genome shotgun (WGS) entry which is preliminary data.</text>
</comment>
<name>A0A504Y8K4_FASGI</name>
<feature type="compositionally biased region" description="Low complexity" evidence="1">
    <location>
        <begin position="382"/>
        <end position="407"/>
    </location>
</feature>
<dbReference type="AlphaFoldDB" id="A0A504Y8K4"/>
<reference evidence="2 3" key="1">
    <citation type="submission" date="2019-04" db="EMBL/GenBank/DDBJ databases">
        <title>Annotation for the trematode Fasciola gigantica.</title>
        <authorList>
            <person name="Choi Y.-J."/>
        </authorList>
    </citation>
    <scope>NUCLEOTIDE SEQUENCE [LARGE SCALE GENOMIC DNA]</scope>
    <source>
        <strain evidence="2">Uganda_cow_1</strain>
    </source>
</reference>
<sequence length="423" mass="46697">MLPFVHLHVLVQPLCDQALPPSIRRGASPAPSDPIKYNGRTSAHLLSPPNVWIITPRESTADERIENHQSNTIPRTAWRLRHSAGGPMGSECHLSQPYTSTSCWDSGTSELNLRPSVSRFSALSPGMCGRSTGGNLKLVDAQRRARSAWNLSSNSGPGNTQHVPSHIRDALLNGLSCTESHLSMYSGTMTPSSDSEDEAHGNQPVNETSYALDNRSVVTPNAPKSILIMPRSHPNLSATDYRSSTYSIQTLTKNQKYYNKSCHTYSNARSSTLLSGESSLFKDGQSTRFRRKIPSFSSLVDRQASPVPPIITVSASPCARNSVDSRRPVSNVTSIENFTRDAQSSLVRINYDPYALVQRQPPQTTTDRRARAHTSSWEDRGFGSSISSDRFSQDSAQSLPLPLGTLPHTLDRRKRYKRLQTRL</sequence>
<feature type="region of interest" description="Disordered" evidence="1">
    <location>
        <begin position="185"/>
        <end position="211"/>
    </location>
</feature>
<gene>
    <name evidence="2" type="ORF">FGIG_00174</name>
</gene>
<organism evidence="2 3">
    <name type="scientific">Fasciola gigantica</name>
    <name type="common">Giant liver fluke</name>
    <dbReference type="NCBI Taxonomy" id="46835"/>
    <lineage>
        <taxon>Eukaryota</taxon>
        <taxon>Metazoa</taxon>
        <taxon>Spiralia</taxon>
        <taxon>Lophotrochozoa</taxon>
        <taxon>Platyhelminthes</taxon>
        <taxon>Trematoda</taxon>
        <taxon>Digenea</taxon>
        <taxon>Plagiorchiida</taxon>
        <taxon>Echinostomata</taxon>
        <taxon>Echinostomatoidea</taxon>
        <taxon>Fasciolidae</taxon>
        <taxon>Fasciola</taxon>
    </lineage>
</organism>
<protein>
    <submittedName>
        <fullName evidence="2">Uncharacterized protein</fullName>
    </submittedName>
</protein>
<evidence type="ECO:0000313" key="2">
    <source>
        <dbReference type="EMBL" id="TPP56926.1"/>
    </source>
</evidence>
<evidence type="ECO:0000256" key="1">
    <source>
        <dbReference type="SAM" id="MobiDB-lite"/>
    </source>
</evidence>